<dbReference type="PROSITE" id="PS50865">
    <property type="entry name" value="ZF_MYND_2"/>
    <property type="match status" value="1"/>
</dbReference>
<feature type="domain" description="MYND-type" evidence="5">
    <location>
        <begin position="592"/>
        <end position="617"/>
    </location>
</feature>
<keyword evidence="1" id="KW-0479">Metal-binding</keyword>
<proteinExistence type="predicted"/>
<protein>
    <recommendedName>
        <fullName evidence="5">MYND-type domain-containing protein</fullName>
    </recommendedName>
</protein>
<dbReference type="SUPFAM" id="SSF144232">
    <property type="entry name" value="HIT/MYND zinc finger-like"/>
    <property type="match status" value="1"/>
</dbReference>
<reference evidence="6 7" key="1">
    <citation type="journal article" date="2016" name="Mol. Biol. Evol.">
        <title>Comparative Genomics of Early-Diverging Mushroom-Forming Fungi Provides Insights into the Origins of Lignocellulose Decay Capabilities.</title>
        <authorList>
            <person name="Nagy L.G."/>
            <person name="Riley R."/>
            <person name="Tritt A."/>
            <person name="Adam C."/>
            <person name="Daum C."/>
            <person name="Floudas D."/>
            <person name="Sun H."/>
            <person name="Yadav J.S."/>
            <person name="Pangilinan J."/>
            <person name="Larsson K.H."/>
            <person name="Matsuura K."/>
            <person name="Barry K."/>
            <person name="Labutti K."/>
            <person name="Kuo R."/>
            <person name="Ohm R.A."/>
            <person name="Bhattacharya S.S."/>
            <person name="Shirouzu T."/>
            <person name="Yoshinaga Y."/>
            <person name="Martin F.M."/>
            <person name="Grigoriev I.V."/>
            <person name="Hibbett D.S."/>
        </authorList>
    </citation>
    <scope>NUCLEOTIDE SEQUENCE [LARGE SCALE GENOMIC DNA]</scope>
    <source>
        <strain evidence="6 7">HHB10207 ss-3</strain>
    </source>
</reference>
<evidence type="ECO:0000256" key="1">
    <source>
        <dbReference type="ARBA" id="ARBA00022723"/>
    </source>
</evidence>
<evidence type="ECO:0000256" key="3">
    <source>
        <dbReference type="ARBA" id="ARBA00022833"/>
    </source>
</evidence>
<gene>
    <name evidence="6" type="ORF">SISSUDRAFT_1129350</name>
</gene>
<accession>A0A166CTV3</accession>
<keyword evidence="3" id="KW-0862">Zinc</keyword>
<evidence type="ECO:0000313" key="7">
    <source>
        <dbReference type="Proteomes" id="UP000076798"/>
    </source>
</evidence>
<dbReference type="InterPro" id="IPR002893">
    <property type="entry name" value="Znf_MYND"/>
</dbReference>
<keyword evidence="7" id="KW-1185">Reference proteome</keyword>
<dbReference type="OrthoDB" id="10257049at2759"/>
<sequence length="646" mass="72889">MDGADPNVAANFDFNGAFPPNFDMNQAMAAMAAAMGMDPNAPIDQNMLENLLGDVGMDQDLLMDDDMDIEAIFNGLDLAAGVDLDNPNNPLGNINIPWMEEHEAANTEAQKLGQPSYSIGKPIEEIVGERLKLLRRGHEMQLFDIGNTGLSTHGFVAPAEPPVQGGIMDCLESMRRIVIEEYDEGVENKTGFQQIPSLLTRVRDLLRTFYDFKVGHLRTPDLHYCDFPELFDVAYGLHEVGLTIQLDPSRLKTLMDAAGPEIERVILDEGLGIGRFRELAKQYEAEKNESEQHRTSAFWSREDGRGNSRMIKDRADEDLAAYASVYFYADIMVALLLNRSGDSDDHLTWRSKAMKKIVHWSSDEEFRHLFGDCLSDAMRPIYWDQQLLVEFCGEGGLASLIKDATQSGACSVVAEEAFSSLPDTVWTSLTESGLSMATESLLSITGWAYNIQNFRVLLNASHKIYKAFGTAPFNRLSMTKKWNESLMFHRLVEKLREEEEAGLPRKTQPEWKDLLLSSEKALRGIDHPLRLSRLSPSDRWRCLEFYGCENPDCIHTIKFLRLREMRARGLREGGEAEMDKSLYEWGKGLRGCEKCQSRIYCSTECQNDDWKEHERLCRRYQQAREGGSLNVGPGGIPIFGLPLQVV</sequence>
<dbReference type="Gene3D" id="6.10.140.2220">
    <property type="match status" value="1"/>
</dbReference>
<evidence type="ECO:0000259" key="5">
    <source>
        <dbReference type="PROSITE" id="PS50865"/>
    </source>
</evidence>
<dbReference type="AlphaFoldDB" id="A0A166CTV3"/>
<dbReference type="Proteomes" id="UP000076798">
    <property type="component" value="Unassembled WGS sequence"/>
</dbReference>
<evidence type="ECO:0000313" key="6">
    <source>
        <dbReference type="EMBL" id="KZT37807.1"/>
    </source>
</evidence>
<evidence type="ECO:0000256" key="4">
    <source>
        <dbReference type="PROSITE-ProRule" id="PRU00134"/>
    </source>
</evidence>
<keyword evidence="2 4" id="KW-0863">Zinc-finger</keyword>
<dbReference type="Pfam" id="PF01753">
    <property type="entry name" value="zf-MYND"/>
    <property type="match status" value="1"/>
</dbReference>
<name>A0A166CTV3_9AGAM</name>
<organism evidence="6 7">
    <name type="scientific">Sistotremastrum suecicum HHB10207 ss-3</name>
    <dbReference type="NCBI Taxonomy" id="1314776"/>
    <lineage>
        <taxon>Eukaryota</taxon>
        <taxon>Fungi</taxon>
        <taxon>Dikarya</taxon>
        <taxon>Basidiomycota</taxon>
        <taxon>Agaricomycotina</taxon>
        <taxon>Agaricomycetes</taxon>
        <taxon>Sistotremastrales</taxon>
        <taxon>Sistotremastraceae</taxon>
        <taxon>Sistotremastrum</taxon>
    </lineage>
</organism>
<dbReference type="EMBL" id="KV428076">
    <property type="protein sequence ID" value="KZT37807.1"/>
    <property type="molecule type" value="Genomic_DNA"/>
</dbReference>
<evidence type="ECO:0000256" key="2">
    <source>
        <dbReference type="ARBA" id="ARBA00022771"/>
    </source>
</evidence>
<dbReference type="GO" id="GO:0008270">
    <property type="term" value="F:zinc ion binding"/>
    <property type="evidence" value="ECO:0007669"/>
    <property type="project" value="UniProtKB-KW"/>
</dbReference>